<dbReference type="CDD" id="cd07814">
    <property type="entry name" value="SRPBCC_CalC_Aha1-like"/>
    <property type="match status" value="1"/>
</dbReference>
<protein>
    <submittedName>
        <fullName evidence="3">SRPBCC domain-containing protein</fullName>
    </submittedName>
</protein>
<comment type="similarity">
    <text evidence="1">Belongs to the AHA1 family.</text>
</comment>
<reference evidence="3" key="1">
    <citation type="submission" date="2022-09" db="EMBL/GenBank/DDBJ databases">
        <title>Comparative genomics and taxonomic characterization of three novel marine species of genus Reichenbachiella exhibiting antioxidant and polysaccharide degradation activities.</title>
        <authorList>
            <person name="Muhammad N."/>
            <person name="Lee Y.-J."/>
            <person name="Ko J."/>
            <person name="Kim S.-G."/>
        </authorList>
    </citation>
    <scope>NUCLEOTIDE SEQUENCE</scope>
    <source>
        <strain evidence="3">BKB1-1</strain>
    </source>
</reference>
<evidence type="ECO:0000256" key="1">
    <source>
        <dbReference type="ARBA" id="ARBA00006817"/>
    </source>
</evidence>
<name>A0ABY6CPK2_9BACT</name>
<dbReference type="Gene3D" id="3.30.530.20">
    <property type="match status" value="1"/>
</dbReference>
<sequence>MKNENYTTTLLVNQSPKEVFNAITNVRGWWSEQIEGNTAHLNDEFRYHYKDIHSCHIKLIEVVEDEKIIWQVVDNYFNFTKDKSEWKGTKISFEIIKKDNKTALIFTHIGLIPSYECYDICTDSWGNYITGSLRSLIETGKGQPNPYIPAIKNAVRLKEENKE</sequence>
<proteinExistence type="inferred from homology"/>
<dbReference type="InterPro" id="IPR023393">
    <property type="entry name" value="START-like_dom_sf"/>
</dbReference>
<evidence type="ECO:0000313" key="4">
    <source>
        <dbReference type="Proteomes" id="UP001065174"/>
    </source>
</evidence>
<dbReference type="InterPro" id="IPR013538">
    <property type="entry name" value="ASHA1/2-like_C"/>
</dbReference>
<dbReference type="EMBL" id="CP106679">
    <property type="protein sequence ID" value="UXP31388.1"/>
    <property type="molecule type" value="Genomic_DNA"/>
</dbReference>
<evidence type="ECO:0000313" key="3">
    <source>
        <dbReference type="EMBL" id="UXP31388.1"/>
    </source>
</evidence>
<dbReference type="Pfam" id="PF08327">
    <property type="entry name" value="AHSA1"/>
    <property type="match status" value="1"/>
</dbReference>
<feature type="domain" description="Activator of Hsp90 ATPase homologue 1/2-like C-terminal" evidence="2">
    <location>
        <begin position="15"/>
        <end position="137"/>
    </location>
</feature>
<gene>
    <name evidence="3" type="ORF">N6H18_13615</name>
</gene>
<dbReference type="SUPFAM" id="SSF55961">
    <property type="entry name" value="Bet v1-like"/>
    <property type="match status" value="1"/>
</dbReference>
<dbReference type="Proteomes" id="UP001065174">
    <property type="component" value="Chromosome"/>
</dbReference>
<keyword evidence="4" id="KW-1185">Reference proteome</keyword>
<evidence type="ECO:0000259" key="2">
    <source>
        <dbReference type="Pfam" id="PF08327"/>
    </source>
</evidence>
<accession>A0ABY6CPK2</accession>
<organism evidence="3 4">
    <name type="scientific">Reichenbachiella agarivorans</name>
    <dbReference type="NCBI Taxonomy" id="2979464"/>
    <lineage>
        <taxon>Bacteria</taxon>
        <taxon>Pseudomonadati</taxon>
        <taxon>Bacteroidota</taxon>
        <taxon>Cytophagia</taxon>
        <taxon>Cytophagales</taxon>
        <taxon>Reichenbachiellaceae</taxon>
        <taxon>Reichenbachiella</taxon>
    </lineage>
</organism>
<dbReference type="RefSeq" id="WP_262308827.1">
    <property type="nucleotide sequence ID" value="NZ_CP106679.1"/>
</dbReference>